<dbReference type="InterPro" id="IPR004360">
    <property type="entry name" value="Glyas_Fos-R_dOase_dom"/>
</dbReference>
<dbReference type="EMBL" id="CP054619">
    <property type="protein sequence ID" value="QKS50963.1"/>
    <property type="molecule type" value="Genomic_DNA"/>
</dbReference>
<reference evidence="3 4" key="1">
    <citation type="submission" date="2020-06" db="EMBL/GenBank/DDBJ databases">
        <title>Complete genome of Azosprillum oryzae KACC14407.</title>
        <authorList>
            <person name="Kim M."/>
            <person name="Park Y.-J."/>
            <person name="Shin J.-H."/>
        </authorList>
    </citation>
    <scope>NUCLEOTIDE SEQUENCE [LARGE SCALE GENOMIC DNA]</scope>
    <source>
        <strain evidence="3 4">KACC 14407</strain>
    </source>
</reference>
<dbReference type="PANTHER" id="PTHR36503">
    <property type="entry name" value="BLR2520 PROTEIN"/>
    <property type="match status" value="1"/>
</dbReference>
<dbReference type="Gene3D" id="3.30.720.120">
    <property type="match status" value="1"/>
</dbReference>
<keyword evidence="1" id="KW-0732">Signal</keyword>
<dbReference type="InterPro" id="IPR029068">
    <property type="entry name" value="Glyas_Bleomycin-R_OHBP_Dase"/>
</dbReference>
<dbReference type="Pfam" id="PF00903">
    <property type="entry name" value="Glyoxalase"/>
    <property type="match status" value="1"/>
</dbReference>
<evidence type="ECO:0000256" key="1">
    <source>
        <dbReference type="SAM" id="SignalP"/>
    </source>
</evidence>
<feature type="signal peptide" evidence="1">
    <location>
        <begin position="1"/>
        <end position="29"/>
    </location>
</feature>
<dbReference type="PROSITE" id="PS51819">
    <property type="entry name" value="VOC"/>
    <property type="match status" value="1"/>
</dbReference>
<organism evidence="3 4">
    <name type="scientific">Azospirillum oryzae</name>
    <dbReference type="NCBI Taxonomy" id="286727"/>
    <lineage>
        <taxon>Bacteria</taxon>
        <taxon>Pseudomonadati</taxon>
        <taxon>Pseudomonadota</taxon>
        <taxon>Alphaproteobacteria</taxon>
        <taxon>Rhodospirillales</taxon>
        <taxon>Azospirillaceae</taxon>
        <taxon>Azospirillum</taxon>
    </lineage>
</organism>
<accession>A0A6N1AHM6</accession>
<protein>
    <submittedName>
        <fullName evidence="3">VOC family protein</fullName>
    </submittedName>
</protein>
<dbReference type="SUPFAM" id="SSF54593">
    <property type="entry name" value="Glyoxalase/Bleomycin resistance protein/Dihydroxybiphenyl dioxygenase"/>
    <property type="match status" value="1"/>
</dbReference>
<feature type="chain" id="PRO_5028855478" evidence="1">
    <location>
        <begin position="30"/>
        <end position="148"/>
    </location>
</feature>
<dbReference type="PANTHER" id="PTHR36503:SF1">
    <property type="entry name" value="BLR2520 PROTEIN"/>
    <property type="match status" value="1"/>
</dbReference>
<evidence type="ECO:0000313" key="4">
    <source>
        <dbReference type="Proteomes" id="UP000509702"/>
    </source>
</evidence>
<dbReference type="InterPro" id="IPR037523">
    <property type="entry name" value="VOC_core"/>
</dbReference>
<proteinExistence type="predicted"/>
<dbReference type="RefSeq" id="WP_149200843.1">
    <property type="nucleotide sequence ID" value="NZ_BSOV01000014.1"/>
</dbReference>
<dbReference type="AlphaFoldDB" id="A0A6N1AHM6"/>
<dbReference type="Proteomes" id="UP000509702">
    <property type="component" value="Chromosome"/>
</dbReference>
<name>A0A6N1AHM6_9PROT</name>
<dbReference type="KEGG" id="aoz:HUE56_10550"/>
<gene>
    <name evidence="3" type="ORF">HUE56_10550</name>
</gene>
<evidence type="ECO:0000313" key="3">
    <source>
        <dbReference type="EMBL" id="QKS50963.1"/>
    </source>
</evidence>
<evidence type="ECO:0000259" key="2">
    <source>
        <dbReference type="PROSITE" id="PS51819"/>
    </source>
</evidence>
<sequence>MTAIAAKTSAAALALDFVLLYVDSPAASAAFYADLLGRPAVEASPTFAMFKAGDGLMLGLWSRHTVEPAATAPGGGEIAFTVADEAAVRELHADWSARGLTILQQPTAMDFGHTFVAQDPDGHRLRVFAPNQGEEANQHEAKAEQVRS</sequence>
<feature type="domain" description="VOC" evidence="2">
    <location>
        <begin position="14"/>
        <end position="130"/>
    </location>
</feature>
<keyword evidence="4" id="KW-1185">Reference proteome</keyword>
<dbReference type="OrthoDB" id="9806945at2"/>
<dbReference type="Gene3D" id="3.30.720.110">
    <property type="match status" value="1"/>
</dbReference>